<dbReference type="EMBL" id="CAJVPZ010049026">
    <property type="protein sequence ID" value="CAG8775176.1"/>
    <property type="molecule type" value="Genomic_DNA"/>
</dbReference>
<keyword evidence="5" id="KW-0175">Coiled coil</keyword>
<evidence type="ECO:0000256" key="1">
    <source>
        <dbReference type="ARBA" id="ARBA00004123"/>
    </source>
</evidence>
<organism evidence="8 9">
    <name type="scientific">Racocetra fulgida</name>
    <dbReference type="NCBI Taxonomy" id="60492"/>
    <lineage>
        <taxon>Eukaryota</taxon>
        <taxon>Fungi</taxon>
        <taxon>Fungi incertae sedis</taxon>
        <taxon>Mucoromycota</taxon>
        <taxon>Glomeromycotina</taxon>
        <taxon>Glomeromycetes</taxon>
        <taxon>Diversisporales</taxon>
        <taxon>Gigasporaceae</taxon>
        <taxon>Racocetra</taxon>
    </lineage>
</organism>
<comment type="subcellular location">
    <subcellularLocation>
        <location evidence="1">Nucleus</location>
    </subcellularLocation>
</comment>
<evidence type="ECO:0000313" key="8">
    <source>
        <dbReference type="EMBL" id="CAG8775176.1"/>
    </source>
</evidence>
<dbReference type="Proteomes" id="UP000789396">
    <property type="component" value="Unassembled WGS sequence"/>
</dbReference>
<dbReference type="AlphaFoldDB" id="A0A9N9NYD3"/>
<dbReference type="InterPro" id="IPR048591">
    <property type="entry name" value="WDHD1/CFT4_hel"/>
</dbReference>
<feature type="coiled-coil region" evidence="5">
    <location>
        <begin position="102"/>
        <end position="129"/>
    </location>
</feature>
<dbReference type="GO" id="GO:0006261">
    <property type="term" value="P:DNA-templated DNA replication"/>
    <property type="evidence" value="ECO:0007669"/>
    <property type="project" value="TreeGrafter"/>
</dbReference>
<dbReference type="OrthoDB" id="427368at2759"/>
<dbReference type="GO" id="GO:0003682">
    <property type="term" value="F:chromatin binding"/>
    <property type="evidence" value="ECO:0007669"/>
    <property type="project" value="TreeGrafter"/>
</dbReference>
<dbReference type="PANTHER" id="PTHR19932">
    <property type="entry name" value="WD REPEAT AND HMG-BOX DNA BINDING PROTEIN"/>
    <property type="match status" value="1"/>
</dbReference>
<evidence type="ECO:0000256" key="4">
    <source>
        <dbReference type="ARBA" id="ARBA00023242"/>
    </source>
</evidence>
<gene>
    <name evidence="8" type="ORF">RFULGI_LOCUS15376</name>
</gene>
<evidence type="ECO:0000259" key="7">
    <source>
        <dbReference type="Pfam" id="PF20946"/>
    </source>
</evidence>
<evidence type="ECO:0000256" key="2">
    <source>
        <dbReference type="ARBA" id="ARBA00022574"/>
    </source>
</evidence>
<feature type="non-terminal residue" evidence="8">
    <location>
        <position position="180"/>
    </location>
</feature>
<dbReference type="GO" id="GO:0043596">
    <property type="term" value="C:nuclear replication fork"/>
    <property type="evidence" value="ECO:0007669"/>
    <property type="project" value="TreeGrafter"/>
</dbReference>
<accession>A0A9N9NYD3</accession>
<dbReference type="GO" id="GO:0000278">
    <property type="term" value="P:mitotic cell cycle"/>
    <property type="evidence" value="ECO:0007669"/>
    <property type="project" value="TreeGrafter"/>
</dbReference>
<evidence type="ECO:0000313" key="9">
    <source>
        <dbReference type="Proteomes" id="UP000789396"/>
    </source>
</evidence>
<name>A0A9N9NYD3_9GLOM</name>
<dbReference type="Pfam" id="PF20946">
    <property type="entry name" value="Ctf4_C"/>
    <property type="match status" value="1"/>
</dbReference>
<comment type="caution">
    <text evidence="8">The sequence shown here is derived from an EMBL/GenBank/DDBJ whole genome shotgun (WGS) entry which is preliminary data.</text>
</comment>
<evidence type="ECO:0000259" key="6">
    <source>
        <dbReference type="Pfam" id="PF12341"/>
    </source>
</evidence>
<feature type="domain" description="WDHD1/CFT4 second beta-propeller" evidence="6">
    <location>
        <begin position="2"/>
        <end position="82"/>
    </location>
</feature>
<sequence length="180" mass="21166">MPAMFDSKGVLSILHHHRQYNQARWVPVLDVSINRKEEEINWVYWPVWLTGTTLFCFICKGGDAYPNIPRPLFDEISWKIPIWNLDRPAGQFEEKHVFEFEEAMAKNELDKVRQNIKMKNKEMDKALVEMIHLACKEEKQQRALDLAKLMNTLKSVESAIKLASYNQCNVLAEKIQQFKE</sequence>
<dbReference type="Pfam" id="PF12341">
    <property type="entry name" value="Mcl1_mid"/>
    <property type="match status" value="1"/>
</dbReference>
<keyword evidence="9" id="KW-1185">Reference proteome</keyword>
<evidence type="ECO:0000256" key="5">
    <source>
        <dbReference type="SAM" id="Coils"/>
    </source>
</evidence>
<keyword evidence="4" id="KW-0539">Nucleus</keyword>
<protein>
    <submittedName>
        <fullName evidence="8">19507_t:CDS:1</fullName>
    </submittedName>
</protein>
<evidence type="ECO:0000256" key="3">
    <source>
        <dbReference type="ARBA" id="ARBA00022737"/>
    </source>
</evidence>
<dbReference type="InterPro" id="IPR022100">
    <property type="entry name" value="WDHD1/CFT4_beta-prop_2nd"/>
</dbReference>
<reference evidence="8" key="1">
    <citation type="submission" date="2021-06" db="EMBL/GenBank/DDBJ databases">
        <authorList>
            <person name="Kallberg Y."/>
            <person name="Tangrot J."/>
            <person name="Rosling A."/>
        </authorList>
    </citation>
    <scope>NUCLEOTIDE SEQUENCE</scope>
    <source>
        <strain evidence="8">IN212</strain>
    </source>
</reference>
<proteinExistence type="predicted"/>
<dbReference type="PANTHER" id="PTHR19932:SF10">
    <property type="entry name" value="WD REPEAT AND HMG-BOX DNA-BINDING PROTEIN 1"/>
    <property type="match status" value="1"/>
</dbReference>
<keyword evidence="2" id="KW-0853">WD repeat</keyword>
<feature type="domain" description="WDHD1/CFT4 helical bundle" evidence="7">
    <location>
        <begin position="104"/>
        <end position="180"/>
    </location>
</feature>
<keyword evidence="3" id="KW-0677">Repeat</keyword>
<dbReference type="GO" id="GO:0006281">
    <property type="term" value="P:DNA repair"/>
    <property type="evidence" value="ECO:0007669"/>
    <property type="project" value="TreeGrafter"/>
</dbReference>